<evidence type="ECO:0000313" key="2">
    <source>
        <dbReference type="EMBL" id="KAF4454843.1"/>
    </source>
</evidence>
<comment type="caution">
    <text evidence="2">The sequence shown here is derived from an EMBL/GenBank/DDBJ whole genome shotgun (WGS) entry which is preliminary data.</text>
</comment>
<proteinExistence type="predicted"/>
<sequence length="141" mass="15868">MASIQGGNRGLDPDKEEVQRLSKHHHDFKSLIRIFDVNKQHRILTFPASVEDHMDYTHAHHQAPTRTDETRSDALVNQKWSTDMESVAGLAQYCEFKGHKELNSYVDIIVPDIVQGAALGTFNSFQPILDADEIKKVGLSA</sequence>
<evidence type="ECO:0000256" key="1">
    <source>
        <dbReference type="SAM" id="MobiDB-lite"/>
    </source>
</evidence>
<keyword evidence="3" id="KW-1185">Reference proteome</keyword>
<organism evidence="2 3">
    <name type="scientific">Fusarium austroafricanum</name>
    <dbReference type="NCBI Taxonomy" id="2364996"/>
    <lineage>
        <taxon>Eukaryota</taxon>
        <taxon>Fungi</taxon>
        <taxon>Dikarya</taxon>
        <taxon>Ascomycota</taxon>
        <taxon>Pezizomycotina</taxon>
        <taxon>Sordariomycetes</taxon>
        <taxon>Hypocreomycetidae</taxon>
        <taxon>Hypocreales</taxon>
        <taxon>Nectriaceae</taxon>
        <taxon>Fusarium</taxon>
        <taxon>Fusarium concolor species complex</taxon>
    </lineage>
</organism>
<evidence type="ECO:0000313" key="3">
    <source>
        <dbReference type="Proteomes" id="UP000605986"/>
    </source>
</evidence>
<accession>A0A8H4KT75</accession>
<protein>
    <submittedName>
        <fullName evidence="2">Uncharacterized protein</fullName>
    </submittedName>
</protein>
<reference evidence="2" key="1">
    <citation type="submission" date="2020-01" db="EMBL/GenBank/DDBJ databases">
        <title>Identification and distribution of gene clusters putatively required for synthesis of sphingolipid metabolism inhibitors in phylogenetically diverse species of the filamentous fungus Fusarium.</title>
        <authorList>
            <person name="Kim H.-S."/>
            <person name="Busman M."/>
            <person name="Brown D.W."/>
            <person name="Divon H."/>
            <person name="Uhlig S."/>
            <person name="Proctor R.H."/>
        </authorList>
    </citation>
    <scope>NUCLEOTIDE SEQUENCE</scope>
    <source>
        <strain evidence="2">NRRL 53441</strain>
    </source>
</reference>
<dbReference type="OrthoDB" id="5037558at2759"/>
<name>A0A8H4KT75_9HYPO</name>
<dbReference type="EMBL" id="JAADJG010000115">
    <property type="protein sequence ID" value="KAF4454843.1"/>
    <property type="molecule type" value="Genomic_DNA"/>
</dbReference>
<feature type="region of interest" description="Disordered" evidence="1">
    <location>
        <begin position="1"/>
        <end position="22"/>
    </location>
</feature>
<dbReference type="Proteomes" id="UP000605986">
    <property type="component" value="Unassembled WGS sequence"/>
</dbReference>
<feature type="compositionally biased region" description="Basic and acidic residues" evidence="1">
    <location>
        <begin position="11"/>
        <end position="20"/>
    </location>
</feature>
<gene>
    <name evidence="2" type="ORF">F53441_2713</name>
</gene>
<dbReference type="AlphaFoldDB" id="A0A8H4KT75"/>